<organism evidence="3 4">
    <name type="scientific">Nonomuraea endophytica</name>
    <dbReference type="NCBI Taxonomy" id="714136"/>
    <lineage>
        <taxon>Bacteria</taxon>
        <taxon>Bacillati</taxon>
        <taxon>Actinomycetota</taxon>
        <taxon>Actinomycetes</taxon>
        <taxon>Streptosporangiales</taxon>
        <taxon>Streptosporangiaceae</taxon>
        <taxon>Nonomuraea</taxon>
    </lineage>
</organism>
<keyword evidence="2" id="KW-0472">Membrane</keyword>
<evidence type="ECO:0008006" key="5">
    <source>
        <dbReference type="Google" id="ProtNLM"/>
    </source>
</evidence>
<evidence type="ECO:0000313" key="4">
    <source>
        <dbReference type="Proteomes" id="UP000568380"/>
    </source>
</evidence>
<accession>A0A7W8EIG6</accession>
<protein>
    <recommendedName>
        <fullName evidence="5">Caspase family protein</fullName>
    </recommendedName>
</protein>
<keyword evidence="2" id="KW-0812">Transmembrane</keyword>
<evidence type="ECO:0000256" key="1">
    <source>
        <dbReference type="SAM" id="MobiDB-lite"/>
    </source>
</evidence>
<dbReference type="AlphaFoldDB" id="A0A7W8EIG6"/>
<dbReference type="Proteomes" id="UP000568380">
    <property type="component" value="Unassembled WGS sequence"/>
</dbReference>
<sequence>MPAAREALMIVTATQSDPGMAQLRSPARDADALGEALLASFALRKLADGTQGEVLAEITAFLGDRQPDDVLLLYVACHAVATRDGLLLATSATGRDDPAATSVPVAAVERALAGTAAGHVVLILDCCFIGAERLPIELSALSASVQVFLSATDRVEYVLDQGMIRGRGTHSKLTPALAETLRGGHPVTAADLAGLPAAVTEIREPDLVIAPADSTPGPAAGSARTSARGPGAGSARGSGAGAARGPAPVVERPKRTVGDWAVRIVYWGLVIAGLSLLAMLASGWFAWRIWQPGVPADALDVLALVFVIGLVIVGAGALVAAVAYVARRRRSRK</sequence>
<keyword evidence="4" id="KW-1185">Reference proteome</keyword>
<reference evidence="3 4" key="1">
    <citation type="submission" date="2020-08" db="EMBL/GenBank/DDBJ databases">
        <title>Genomic Encyclopedia of Type Strains, Phase IV (KMG-IV): sequencing the most valuable type-strain genomes for metagenomic binning, comparative biology and taxonomic classification.</title>
        <authorList>
            <person name="Goeker M."/>
        </authorList>
    </citation>
    <scope>NUCLEOTIDE SEQUENCE [LARGE SCALE GENOMIC DNA]</scope>
    <source>
        <strain evidence="3 4">DSM 45385</strain>
    </source>
</reference>
<comment type="caution">
    <text evidence="3">The sequence shown here is derived from an EMBL/GenBank/DDBJ whole genome shotgun (WGS) entry which is preliminary data.</text>
</comment>
<feature type="transmembrane region" description="Helical" evidence="2">
    <location>
        <begin position="264"/>
        <end position="290"/>
    </location>
</feature>
<name>A0A7W8EIG6_9ACTN</name>
<evidence type="ECO:0000256" key="2">
    <source>
        <dbReference type="SAM" id="Phobius"/>
    </source>
</evidence>
<gene>
    <name evidence="3" type="ORF">HNR40_005988</name>
</gene>
<proteinExistence type="predicted"/>
<dbReference type="RefSeq" id="WP_184967030.1">
    <property type="nucleotide sequence ID" value="NZ_JACHIN010000008.1"/>
</dbReference>
<dbReference type="EMBL" id="JACHIN010000008">
    <property type="protein sequence ID" value="MBB5080501.1"/>
    <property type="molecule type" value="Genomic_DNA"/>
</dbReference>
<dbReference type="Gene3D" id="3.40.50.1460">
    <property type="match status" value="1"/>
</dbReference>
<feature type="transmembrane region" description="Helical" evidence="2">
    <location>
        <begin position="302"/>
        <end position="326"/>
    </location>
</feature>
<feature type="compositionally biased region" description="Low complexity" evidence="1">
    <location>
        <begin position="216"/>
        <end position="229"/>
    </location>
</feature>
<feature type="compositionally biased region" description="Gly residues" evidence="1">
    <location>
        <begin position="230"/>
        <end position="242"/>
    </location>
</feature>
<evidence type="ECO:0000313" key="3">
    <source>
        <dbReference type="EMBL" id="MBB5080501.1"/>
    </source>
</evidence>
<keyword evidence="2" id="KW-1133">Transmembrane helix</keyword>
<feature type="region of interest" description="Disordered" evidence="1">
    <location>
        <begin position="213"/>
        <end position="249"/>
    </location>
</feature>